<comment type="caution">
    <text evidence="1">The sequence shown here is derived from an EMBL/GenBank/DDBJ whole genome shotgun (WGS) entry which is preliminary data.</text>
</comment>
<dbReference type="OrthoDB" id="418083at2759"/>
<dbReference type="InterPro" id="IPR029071">
    <property type="entry name" value="Ubiquitin-like_domsf"/>
</dbReference>
<gene>
    <name evidence="1" type="ORF">SNAT2548_LOCUS35121</name>
</gene>
<sequence>MLQVNMSATAQMLREVVSSSRHLEEYGKQRLAALTHEFCPKGLTGKEYPVTVHPAVDTVQTVKQAIRAKYDCQSCIVKLCTTTDGMVEMKDTHLLMDYSLHEDITLILVDSLVAHPLVRLTFDDPENLGYEGISGSSGTIHNPDDVTAINTGGKRGINFDGRGCLLLPQTVQLGSEWTISVWTLAPIDVSARTYRDLLDSPNSQELIAVILARGRLGNYNSNSFVEGFNARDLSDGWHHIAIVGRNRRTMYYIDGMRIGSKRTQARGTIGVIGNSRGCR</sequence>
<dbReference type="SUPFAM" id="SSF49899">
    <property type="entry name" value="Concanavalin A-like lectins/glucanases"/>
    <property type="match status" value="1"/>
</dbReference>
<proteinExistence type="predicted"/>
<dbReference type="EMBL" id="CAJNDS010002846">
    <property type="protein sequence ID" value="CAE7617903.1"/>
    <property type="molecule type" value="Genomic_DNA"/>
</dbReference>
<dbReference type="AlphaFoldDB" id="A0A812V4Q3"/>
<protein>
    <recommendedName>
        <fullName evidence="3">Ubiquitin-like domain-containing protein</fullName>
    </recommendedName>
</protein>
<dbReference type="SUPFAM" id="SSF54236">
    <property type="entry name" value="Ubiquitin-like"/>
    <property type="match status" value="1"/>
</dbReference>
<organism evidence="1 2">
    <name type="scientific">Symbiodinium natans</name>
    <dbReference type="NCBI Taxonomy" id="878477"/>
    <lineage>
        <taxon>Eukaryota</taxon>
        <taxon>Sar</taxon>
        <taxon>Alveolata</taxon>
        <taxon>Dinophyceae</taxon>
        <taxon>Suessiales</taxon>
        <taxon>Symbiodiniaceae</taxon>
        <taxon>Symbiodinium</taxon>
    </lineage>
</organism>
<evidence type="ECO:0008006" key="3">
    <source>
        <dbReference type="Google" id="ProtNLM"/>
    </source>
</evidence>
<evidence type="ECO:0000313" key="1">
    <source>
        <dbReference type="EMBL" id="CAE7617903.1"/>
    </source>
</evidence>
<feature type="non-terminal residue" evidence="1">
    <location>
        <position position="1"/>
    </location>
</feature>
<dbReference type="Gene3D" id="3.10.20.90">
    <property type="entry name" value="Phosphatidylinositol 3-kinase Catalytic Subunit, Chain A, domain 1"/>
    <property type="match status" value="1"/>
</dbReference>
<keyword evidence="2" id="KW-1185">Reference proteome</keyword>
<dbReference type="Proteomes" id="UP000604046">
    <property type="component" value="Unassembled WGS sequence"/>
</dbReference>
<accession>A0A812V4Q3</accession>
<dbReference type="Gene3D" id="2.60.120.200">
    <property type="match status" value="1"/>
</dbReference>
<dbReference type="InterPro" id="IPR013320">
    <property type="entry name" value="ConA-like_dom_sf"/>
</dbReference>
<evidence type="ECO:0000313" key="2">
    <source>
        <dbReference type="Proteomes" id="UP000604046"/>
    </source>
</evidence>
<name>A0A812V4Q3_9DINO</name>
<reference evidence="1" key="1">
    <citation type="submission" date="2021-02" db="EMBL/GenBank/DDBJ databases">
        <authorList>
            <person name="Dougan E. K."/>
            <person name="Rhodes N."/>
            <person name="Thang M."/>
            <person name="Chan C."/>
        </authorList>
    </citation>
    <scope>NUCLEOTIDE SEQUENCE</scope>
</reference>